<evidence type="ECO:0000256" key="1">
    <source>
        <dbReference type="ARBA" id="ARBA00006284"/>
    </source>
</evidence>
<dbReference type="EMBL" id="CM001023">
    <property type="protein sequence ID" value="EAZ82780.1"/>
    <property type="molecule type" value="Genomic_DNA"/>
</dbReference>
<name>A3HSG2_9BACT</name>
<comment type="caution">
    <text evidence="5">The sequence shown here is derived from an EMBL/GenBank/DDBJ whole genome shotgun (WGS) entry which is preliminary data.</text>
</comment>
<reference evidence="5 6" key="1">
    <citation type="journal article" date="2011" name="J. Bacteriol.">
        <title>Complete genome sequence of Algoriphagus sp. PR1, bacterial prey of a colony-forming choanoflagellate.</title>
        <authorList>
            <person name="Alegado R.A."/>
            <person name="Ferriera S."/>
            <person name="Nusbaum C."/>
            <person name="Young S.K."/>
            <person name="Zeng Q."/>
            <person name="Imamovic A."/>
            <person name="Fairclough S.R."/>
            <person name="King N."/>
        </authorList>
    </citation>
    <scope>NUCLEOTIDE SEQUENCE [LARGE SCALE GENOMIC DNA]</scope>
    <source>
        <strain evidence="5 6">PR1</strain>
    </source>
</reference>
<keyword evidence="2 4" id="KW-0808">Transferase</keyword>
<dbReference type="SUPFAM" id="SSF110738">
    <property type="entry name" value="Glycerate kinase I"/>
    <property type="match status" value="1"/>
</dbReference>
<sequence>MKILVAPNAFKGTLSAFEAGRIICDQLKIKYPEAIIQLTPIADGGDGTCQLLSESLGLKPSHRWSLGPLGRPAKGVFFLKDESAYLDVSKVSGLGLLASNELDVKTASTFGTGLLIREAVKAGAKEIVLGLGGSATVDLGIGILQALGIQFLDQNGREVIPFSPDFLKRVMHVQRSPTLPKIEFTLLCDVKNSFLGSEGAIPVYGPQKGLANEDLASYEAQCTRLLKLMYKKTNRDFIDKSGFGAAGGIAAGLSAFFDVKIAFGASYIFNALSIDKDIKDADLIITGEGRYDSQSRSGKACYELLQLAKKYQKEIYLITSGDEGFDEGFSKVLQLPDLDFNSPDFKKKAARNLEAVCSKQWFS</sequence>
<dbReference type="RefSeq" id="WP_008200589.1">
    <property type="nucleotide sequence ID" value="NZ_CM001023.1"/>
</dbReference>
<dbReference type="NCBIfam" id="TIGR00045">
    <property type="entry name" value="glycerate kinase"/>
    <property type="match status" value="1"/>
</dbReference>
<dbReference type="STRING" id="388413.ALPR1_11205"/>
<dbReference type="AlphaFoldDB" id="A3HSG2"/>
<proteinExistence type="inferred from homology"/>
<dbReference type="PANTHER" id="PTHR21599:SF0">
    <property type="entry name" value="GLYCERATE KINASE"/>
    <property type="match status" value="1"/>
</dbReference>
<dbReference type="eggNOG" id="COG1929">
    <property type="taxonomic scope" value="Bacteria"/>
</dbReference>
<dbReference type="Gene3D" id="3.90.1510.10">
    <property type="entry name" value="Glycerate kinase, domain 2"/>
    <property type="match status" value="1"/>
</dbReference>
<comment type="similarity">
    <text evidence="1 4">Belongs to the glycerate kinase type-1 family.</text>
</comment>
<evidence type="ECO:0000313" key="5">
    <source>
        <dbReference type="EMBL" id="EAZ82780.1"/>
    </source>
</evidence>
<dbReference type="PANTHER" id="PTHR21599">
    <property type="entry name" value="GLYCERATE KINASE"/>
    <property type="match status" value="1"/>
</dbReference>
<accession>A3HSG2</accession>
<evidence type="ECO:0000256" key="4">
    <source>
        <dbReference type="PIRNR" id="PIRNR006078"/>
    </source>
</evidence>
<keyword evidence="6" id="KW-1185">Reference proteome</keyword>
<dbReference type="Gene3D" id="3.40.50.10350">
    <property type="entry name" value="Glycerate kinase, domain 1"/>
    <property type="match status" value="1"/>
</dbReference>
<dbReference type="PIRSF" id="PIRSF006078">
    <property type="entry name" value="GlxK"/>
    <property type="match status" value="1"/>
</dbReference>
<dbReference type="OrthoDB" id="9774290at2"/>
<evidence type="ECO:0000313" key="6">
    <source>
        <dbReference type="Proteomes" id="UP000003919"/>
    </source>
</evidence>
<dbReference type="InterPro" id="IPR018193">
    <property type="entry name" value="Glyc_kinase_flavodox-like_fold"/>
</dbReference>
<protein>
    <submittedName>
        <fullName evidence="5">Glycerate kinase</fullName>
    </submittedName>
</protein>
<evidence type="ECO:0000256" key="2">
    <source>
        <dbReference type="ARBA" id="ARBA00022679"/>
    </source>
</evidence>
<evidence type="ECO:0000256" key="3">
    <source>
        <dbReference type="ARBA" id="ARBA00022777"/>
    </source>
</evidence>
<gene>
    <name evidence="5" type="ORF">ALPR1_11205</name>
</gene>
<dbReference type="GO" id="GO:0008887">
    <property type="term" value="F:glycerate kinase activity"/>
    <property type="evidence" value="ECO:0007669"/>
    <property type="project" value="UniProtKB-UniRule"/>
</dbReference>
<dbReference type="HOGENOM" id="CLU_028255_0_0_10"/>
<dbReference type="InterPro" id="IPR004381">
    <property type="entry name" value="Glycerate_kinase"/>
</dbReference>
<dbReference type="InterPro" id="IPR036129">
    <property type="entry name" value="Glycerate_kinase_sf"/>
</dbReference>
<dbReference type="Pfam" id="PF02595">
    <property type="entry name" value="Gly_kinase"/>
    <property type="match status" value="1"/>
</dbReference>
<keyword evidence="3 4" id="KW-0418">Kinase</keyword>
<dbReference type="EMBL" id="AAXU02000001">
    <property type="protein sequence ID" value="EAZ82780.1"/>
    <property type="molecule type" value="Genomic_DNA"/>
</dbReference>
<organism evidence="5 6">
    <name type="scientific">Algoriphagus machipongonensis</name>
    <dbReference type="NCBI Taxonomy" id="388413"/>
    <lineage>
        <taxon>Bacteria</taxon>
        <taxon>Pseudomonadati</taxon>
        <taxon>Bacteroidota</taxon>
        <taxon>Cytophagia</taxon>
        <taxon>Cytophagales</taxon>
        <taxon>Cyclobacteriaceae</taxon>
        <taxon>Algoriphagus</taxon>
    </lineage>
</organism>
<dbReference type="GO" id="GO:0031388">
    <property type="term" value="P:organic acid phosphorylation"/>
    <property type="evidence" value="ECO:0007669"/>
    <property type="project" value="UniProtKB-UniRule"/>
</dbReference>
<dbReference type="InterPro" id="IPR018197">
    <property type="entry name" value="Glycerate_kinase_RE-like"/>
</dbReference>
<dbReference type="Proteomes" id="UP000003919">
    <property type="component" value="Chromosome"/>
</dbReference>